<gene>
    <name evidence="12" type="ORF">DWZ50_18820</name>
    <name evidence="11" type="ORF">PNW85_18055</name>
</gene>
<evidence type="ECO:0000256" key="2">
    <source>
        <dbReference type="ARBA" id="ARBA00022448"/>
    </source>
</evidence>
<dbReference type="InterPro" id="IPR017871">
    <property type="entry name" value="ABC_transporter-like_CS"/>
</dbReference>
<feature type="transmembrane region" description="Helical" evidence="8">
    <location>
        <begin position="139"/>
        <end position="159"/>
    </location>
</feature>
<keyword evidence="6 8" id="KW-1133">Transmembrane helix</keyword>
<keyword evidence="5 12" id="KW-0067">ATP-binding</keyword>
<dbReference type="InterPro" id="IPR003439">
    <property type="entry name" value="ABC_transporter-like_ATP-bd"/>
</dbReference>
<feature type="transmembrane region" description="Helical" evidence="8">
    <location>
        <begin position="165"/>
        <end position="183"/>
    </location>
</feature>
<keyword evidence="2" id="KW-0813">Transport</keyword>
<dbReference type="PROSITE" id="PS00211">
    <property type="entry name" value="ABC_TRANSPORTER_1"/>
    <property type="match status" value="1"/>
</dbReference>
<evidence type="ECO:0000256" key="6">
    <source>
        <dbReference type="ARBA" id="ARBA00022989"/>
    </source>
</evidence>
<comment type="subcellular location">
    <subcellularLocation>
        <location evidence="1">Cell membrane</location>
        <topology evidence="1">Multi-pass membrane protein</topology>
    </subcellularLocation>
</comment>
<dbReference type="GO" id="GO:0015421">
    <property type="term" value="F:ABC-type oligopeptide transporter activity"/>
    <property type="evidence" value="ECO:0007669"/>
    <property type="project" value="TreeGrafter"/>
</dbReference>
<organism evidence="12 13">
    <name type="scientific">Mediterraneibacter gnavus</name>
    <name type="common">Ruminococcus gnavus</name>
    <dbReference type="NCBI Taxonomy" id="33038"/>
    <lineage>
        <taxon>Bacteria</taxon>
        <taxon>Bacillati</taxon>
        <taxon>Bacillota</taxon>
        <taxon>Clostridia</taxon>
        <taxon>Lachnospirales</taxon>
        <taxon>Lachnospiraceae</taxon>
        <taxon>Mediterraneibacter</taxon>
    </lineage>
</organism>
<dbReference type="EMBL" id="JAQMLA010000094">
    <property type="protein sequence ID" value="MDB8688521.1"/>
    <property type="molecule type" value="Genomic_DNA"/>
</dbReference>
<evidence type="ECO:0000313" key="11">
    <source>
        <dbReference type="EMBL" id="MDB8688521.1"/>
    </source>
</evidence>
<dbReference type="InterPro" id="IPR036640">
    <property type="entry name" value="ABC1_TM_sf"/>
</dbReference>
<proteinExistence type="predicted"/>
<evidence type="ECO:0000256" key="8">
    <source>
        <dbReference type="SAM" id="Phobius"/>
    </source>
</evidence>
<dbReference type="SUPFAM" id="SSF90123">
    <property type="entry name" value="ABC transporter transmembrane region"/>
    <property type="match status" value="1"/>
</dbReference>
<dbReference type="Gene3D" id="1.20.1560.10">
    <property type="entry name" value="ABC transporter type 1, transmembrane domain"/>
    <property type="match status" value="1"/>
</dbReference>
<evidence type="ECO:0000259" key="10">
    <source>
        <dbReference type="PROSITE" id="PS50929"/>
    </source>
</evidence>
<evidence type="ECO:0000313" key="13">
    <source>
        <dbReference type="Proteomes" id="UP000285610"/>
    </source>
</evidence>
<evidence type="ECO:0000256" key="7">
    <source>
        <dbReference type="ARBA" id="ARBA00023136"/>
    </source>
</evidence>
<evidence type="ECO:0000256" key="1">
    <source>
        <dbReference type="ARBA" id="ARBA00004651"/>
    </source>
</evidence>
<dbReference type="PANTHER" id="PTHR43394:SF1">
    <property type="entry name" value="ATP-BINDING CASSETTE SUB-FAMILY B MEMBER 10, MITOCHONDRIAL"/>
    <property type="match status" value="1"/>
</dbReference>
<dbReference type="Proteomes" id="UP001212160">
    <property type="component" value="Unassembled WGS sequence"/>
</dbReference>
<dbReference type="GO" id="GO:0005886">
    <property type="term" value="C:plasma membrane"/>
    <property type="evidence" value="ECO:0007669"/>
    <property type="project" value="UniProtKB-SubCell"/>
</dbReference>
<feature type="transmembrane region" description="Helical" evidence="8">
    <location>
        <begin position="278"/>
        <end position="298"/>
    </location>
</feature>
<evidence type="ECO:0000256" key="3">
    <source>
        <dbReference type="ARBA" id="ARBA00022692"/>
    </source>
</evidence>
<dbReference type="Pfam" id="PF00664">
    <property type="entry name" value="ABC_membrane"/>
    <property type="match status" value="1"/>
</dbReference>
<dbReference type="EMBL" id="QRQE01000081">
    <property type="protein sequence ID" value="RHM68697.1"/>
    <property type="molecule type" value="Genomic_DNA"/>
</dbReference>
<dbReference type="InterPro" id="IPR027417">
    <property type="entry name" value="P-loop_NTPase"/>
</dbReference>
<dbReference type="InterPro" id="IPR011527">
    <property type="entry name" value="ABC1_TM_dom"/>
</dbReference>
<dbReference type="RefSeq" id="WP_118445413.1">
    <property type="nucleotide sequence ID" value="NZ_JAQMLA010000094.1"/>
</dbReference>
<dbReference type="FunFam" id="3.40.50.300:FF:000287">
    <property type="entry name" value="Multidrug ABC transporter ATP-binding protein"/>
    <property type="match status" value="1"/>
</dbReference>
<accession>A0A415S164</accession>
<evidence type="ECO:0000313" key="12">
    <source>
        <dbReference type="EMBL" id="RHM68697.1"/>
    </source>
</evidence>
<feature type="transmembrane region" description="Helical" evidence="8">
    <location>
        <begin position="27"/>
        <end position="48"/>
    </location>
</feature>
<keyword evidence="7 8" id="KW-0472">Membrane</keyword>
<dbReference type="Gene3D" id="3.40.50.300">
    <property type="entry name" value="P-loop containing nucleotide triphosphate hydrolases"/>
    <property type="match status" value="1"/>
</dbReference>
<dbReference type="InterPro" id="IPR003593">
    <property type="entry name" value="AAA+_ATPase"/>
</dbReference>
<feature type="domain" description="ABC transmembrane type-1" evidence="10">
    <location>
        <begin position="26"/>
        <end position="307"/>
    </location>
</feature>
<reference evidence="12 13" key="1">
    <citation type="submission" date="2018-08" db="EMBL/GenBank/DDBJ databases">
        <title>A genome reference for cultivated species of the human gut microbiota.</title>
        <authorList>
            <person name="Zou Y."/>
            <person name="Xue W."/>
            <person name="Luo G."/>
        </authorList>
    </citation>
    <scope>NUCLEOTIDE SEQUENCE [LARGE SCALE GENOMIC DNA]</scope>
    <source>
        <strain evidence="12 13">AF33-12</strain>
    </source>
</reference>
<dbReference type="PANTHER" id="PTHR43394">
    <property type="entry name" value="ATP-DEPENDENT PERMEASE MDL1, MITOCHONDRIAL"/>
    <property type="match status" value="1"/>
</dbReference>
<dbReference type="GO" id="GO:0016887">
    <property type="term" value="F:ATP hydrolysis activity"/>
    <property type="evidence" value="ECO:0007669"/>
    <property type="project" value="InterPro"/>
</dbReference>
<dbReference type="SMART" id="SM00382">
    <property type="entry name" value="AAA"/>
    <property type="match status" value="1"/>
</dbReference>
<dbReference type="Pfam" id="PF00005">
    <property type="entry name" value="ABC_tran"/>
    <property type="match status" value="1"/>
</dbReference>
<feature type="transmembrane region" description="Helical" evidence="8">
    <location>
        <begin position="60"/>
        <end position="78"/>
    </location>
</feature>
<reference evidence="11" key="2">
    <citation type="submission" date="2023-01" db="EMBL/GenBank/DDBJ databases">
        <title>Human gut microbiome strain richness.</title>
        <authorList>
            <person name="Chen-Liaw A."/>
        </authorList>
    </citation>
    <scope>NUCLEOTIDE SEQUENCE</scope>
    <source>
        <strain evidence="11">RTP21484st1_H11_RTP21484_190118</strain>
    </source>
</reference>
<dbReference type="AlphaFoldDB" id="A0A415S164"/>
<feature type="domain" description="ABC transporter" evidence="9">
    <location>
        <begin position="338"/>
        <end position="572"/>
    </location>
</feature>
<evidence type="ECO:0000256" key="5">
    <source>
        <dbReference type="ARBA" id="ARBA00022840"/>
    </source>
</evidence>
<dbReference type="PROSITE" id="PS50893">
    <property type="entry name" value="ABC_TRANSPORTER_2"/>
    <property type="match status" value="1"/>
</dbReference>
<evidence type="ECO:0000256" key="4">
    <source>
        <dbReference type="ARBA" id="ARBA00022741"/>
    </source>
</evidence>
<dbReference type="SUPFAM" id="SSF52540">
    <property type="entry name" value="P-loop containing nucleoside triphosphate hydrolases"/>
    <property type="match status" value="1"/>
</dbReference>
<dbReference type="InterPro" id="IPR039421">
    <property type="entry name" value="Type_1_exporter"/>
</dbReference>
<keyword evidence="3 8" id="KW-0812">Transmembrane</keyword>
<dbReference type="PROSITE" id="PS50929">
    <property type="entry name" value="ABC_TM1F"/>
    <property type="match status" value="1"/>
</dbReference>
<evidence type="ECO:0000259" key="9">
    <source>
        <dbReference type="PROSITE" id="PS50893"/>
    </source>
</evidence>
<protein>
    <submittedName>
        <fullName evidence="12">ABC transporter ATP-binding protein</fullName>
    </submittedName>
</protein>
<dbReference type="GO" id="GO:0005524">
    <property type="term" value="F:ATP binding"/>
    <property type="evidence" value="ECO:0007669"/>
    <property type="project" value="UniProtKB-KW"/>
</dbReference>
<feature type="transmembrane region" description="Helical" evidence="8">
    <location>
        <begin position="251"/>
        <end position="272"/>
    </location>
</feature>
<keyword evidence="4" id="KW-0547">Nucleotide-binding</keyword>
<comment type="caution">
    <text evidence="12">The sequence shown here is derived from an EMBL/GenBank/DDBJ whole genome shotgun (WGS) entry which is preliminary data.</text>
</comment>
<dbReference type="Proteomes" id="UP000285610">
    <property type="component" value="Unassembled WGS sequence"/>
</dbReference>
<name>A0A415S164_MEDGN</name>
<sequence length="580" mass="62889">MKKKQQSPIAVLLGLASDSKGKFIESVIFAIIGVVAGVVPYLVGAKIIVALMSGNADIKYYGRLCMIALLAYILKVAFANISTTISHSATYKTLKSIRLKMISKLSKMPMGTLLDTPSGQMKDTIVDRVEGLETTLAHLIPEMTANILIPLCLLVYLFVLDWRMALLTLVVFPFGMCFVGVMGKTYPAKYQESVRINKHMNDTVVEYVNGIEVIKAFNQSSNSYKKYEDAVVDNASFFYNWMKSCQWPMSAYTAICPSTLLTVLPIGCIFYINGTLAAETFVTIMIISMSIIGPILAASNFVDSIAAMGTVVGLITDVLDGPELIRPEASAQMNGTDISLKNVTFQYNDEKKVLNGVDLEIPAGTVTALVGPSGSGKSTISKLIAGFWDVDGGEITIGGRNVKELSQSDIANAIAYVAQDNYLFDDTVRNNIRMGRSTATDKEVEDVAKAAGCDEFIRKLENGYDTVVGSAGGHLSGGERQRIAIARAMLRNAPIVILDEATAYTDPENEAVIQEAVSKLVQGKTLIVIAHRLSTIIDSDKIVVVKDGKIHSQGTHMELLGKSELYSQMWQAHIGAKDGE</sequence>